<dbReference type="InterPro" id="IPR036390">
    <property type="entry name" value="WH_DNA-bd_sf"/>
</dbReference>
<keyword evidence="3" id="KW-0805">Transcription regulation</keyword>
<dbReference type="GO" id="GO:0030170">
    <property type="term" value="F:pyridoxal phosphate binding"/>
    <property type="evidence" value="ECO:0007669"/>
    <property type="project" value="InterPro"/>
</dbReference>
<dbReference type="PANTHER" id="PTHR46577">
    <property type="entry name" value="HTH-TYPE TRANSCRIPTIONAL REGULATORY PROTEIN GABR"/>
    <property type="match status" value="1"/>
</dbReference>
<dbReference type="Proteomes" id="UP000029585">
    <property type="component" value="Unassembled WGS sequence"/>
</dbReference>
<dbReference type="InterPro" id="IPR015421">
    <property type="entry name" value="PyrdxlP-dep_Trfase_major"/>
</dbReference>
<dbReference type="InterPro" id="IPR015422">
    <property type="entry name" value="PyrdxlP-dep_Trfase_small"/>
</dbReference>
<keyword evidence="2" id="KW-0663">Pyridoxal phosphate</keyword>
<evidence type="ECO:0000256" key="3">
    <source>
        <dbReference type="ARBA" id="ARBA00023015"/>
    </source>
</evidence>
<feature type="domain" description="HTH gntR-type" evidence="6">
    <location>
        <begin position="11"/>
        <end position="81"/>
    </location>
</feature>
<evidence type="ECO:0000256" key="1">
    <source>
        <dbReference type="ARBA" id="ARBA00005384"/>
    </source>
</evidence>
<dbReference type="Pfam" id="PF00155">
    <property type="entry name" value="Aminotran_1_2"/>
    <property type="match status" value="1"/>
</dbReference>
<organism evidence="7 8">
    <name type="scientific">Flavonifractor plautii 1_3_50AFAA</name>
    <dbReference type="NCBI Taxonomy" id="742738"/>
    <lineage>
        <taxon>Bacteria</taxon>
        <taxon>Bacillati</taxon>
        <taxon>Bacillota</taxon>
        <taxon>Clostridia</taxon>
        <taxon>Eubacteriales</taxon>
        <taxon>Oscillospiraceae</taxon>
        <taxon>Flavonifractor</taxon>
    </lineage>
</organism>
<evidence type="ECO:0000256" key="2">
    <source>
        <dbReference type="ARBA" id="ARBA00022898"/>
    </source>
</evidence>
<gene>
    <name evidence="7" type="ORF">HMPREF9460_01406</name>
</gene>
<evidence type="ECO:0000313" key="8">
    <source>
        <dbReference type="Proteomes" id="UP000029585"/>
    </source>
</evidence>
<reference evidence="7 8" key="1">
    <citation type="submission" date="2011-08" db="EMBL/GenBank/DDBJ databases">
        <title>The Genome Sequence of Clostridium orbiscindens 1_3_50AFAA.</title>
        <authorList>
            <consortium name="The Broad Institute Genome Sequencing Platform"/>
            <person name="Earl A."/>
            <person name="Ward D."/>
            <person name="Feldgarden M."/>
            <person name="Gevers D."/>
            <person name="Daigneault M."/>
            <person name="Strauss J."/>
            <person name="Allen-Vercoe E."/>
            <person name="Young S.K."/>
            <person name="Zeng Q."/>
            <person name="Gargeya S."/>
            <person name="Fitzgerald M."/>
            <person name="Haas B."/>
            <person name="Abouelleil A."/>
            <person name="Alvarado L."/>
            <person name="Arachchi H.M."/>
            <person name="Berlin A."/>
            <person name="Brown A."/>
            <person name="Chapman S.B."/>
            <person name="Chen Z."/>
            <person name="Dunbar C."/>
            <person name="Freedman E."/>
            <person name="Gearin G."/>
            <person name="Gellesch M."/>
            <person name="Goldberg J."/>
            <person name="Griggs A."/>
            <person name="Gujja S."/>
            <person name="Heiman D."/>
            <person name="Howarth C."/>
            <person name="Larson L."/>
            <person name="Lui A."/>
            <person name="MacDonald P.J.P."/>
            <person name="Montmayeur A."/>
            <person name="Murphy C."/>
            <person name="Neiman D."/>
            <person name="Pearson M."/>
            <person name="Priest M."/>
            <person name="Roberts A."/>
            <person name="Saif S."/>
            <person name="Shea T."/>
            <person name="Shenoy N."/>
            <person name="Sisk P."/>
            <person name="Stolte C."/>
            <person name="Sykes S."/>
            <person name="Wortman J."/>
            <person name="Nusbaum C."/>
            <person name="Birren B."/>
        </authorList>
    </citation>
    <scope>NUCLEOTIDE SEQUENCE [LARGE SCALE GENOMIC DNA]</scope>
    <source>
        <strain evidence="7 8">1_3_50AFAA</strain>
    </source>
</reference>
<dbReference type="SUPFAM" id="SSF46785">
    <property type="entry name" value="Winged helix' DNA-binding domain"/>
    <property type="match status" value="1"/>
</dbReference>
<evidence type="ECO:0000259" key="6">
    <source>
        <dbReference type="PROSITE" id="PS50949"/>
    </source>
</evidence>
<dbReference type="eggNOG" id="COG1167">
    <property type="taxonomic scope" value="Bacteria"/>
</dbReference>
<dbReference type="InterPro" id="IPR051446">
    <property type="entry name" value="HTH_trans_reg/aminotransferase"/>
</dbReference>
<dbReference type="PROSITE" id="PS50949">
    <property type="entry name" value="HTH_GNTR"/>
    <property type="match status" value="1"/>
</dbReference>
<protein>
    <recommendedName>
        <fullName evidence="6">HTH gntR-type domain-containing protein</fullName>
    </recommendedName>
</protein>
<dbReference type="GO" id="GO:0003700">
    <property type="term" value="F:DNA-binding transcription factor activity"/>
    <property type="evidence" value="ECO:0007669"/>
    <property type="project" value="InterPro"/>
</dbReference>
<keyword evidence="8" id="KW-1185">Reference proteome</keyword>
<dbReference type="AlphaFoldDB" id="A0A096DEI6"/>
<dbReference type="Gene3D" id="1.10.10.10">
    <property type="entry name" value="Winged helix-like DNA-binding domain superfamily/Winged helix DNA-binding domain"/>
    <property type="match status" value="1"/>
</dbReference>
<comment type="caution">
    <text evidence="7">The sequence shown here is derived from an EMBL/GenBank/DDBJ whole genome shotgun (WGS) entry which is preliminary data.</text>
</comment>
<dbReference type="SUPFAM" id="SSF53383">
    <property type="entry name" value="PLP-dependent transferases"/>
    <property type="match status" value="1"/>
</dbReference>
<keyword evidence="4" id="KW-0238">DNA-binding</keyword>
<sequence>MNIRINRSSQTPIYLQIKCAIQNLILSGELSPGYKMPAERKLAGELDIHRNTVIKAYGELVDEGYLIVSSKRPKGYFVKEIADDGVPFKRFFPLEKMIRYHFTDKEKLFLDIFSRSEREECISMGGIIMDDAAYPREGVEKILQNMSREPRNEAERMKKNICSVLFQENMYVSPKNIQLVAETNQALSHIMTLYLEEGDYVIAEEPVVPDNASIFRNKGINLVTVPMEPDGMDLAKLETAIRKYAPKFIYTMPNYHNPTGIVMSLEKRKKLLELAGRYCIPIIEEDSQRDFRYEGNRLPSLYAQDRYRSVIYIDSFTLTFPYGIKTGYIVGPTDLIETLERLIVVDETFVSSLGQYILNEYIERGYYQTHIGHLVKHYAHKRDLLCRCLDGIADKGITYTKPRGGLLLWCDLEERINERRLYHEAESRGLLIMPGFLFYPKGYEGGGHVRLCFSNISDADIERGVQILSEALEHSVE</sequence>
<dbReference type="RefSeq" id="WP_044940069.1">
    <property type="nucleotide sequence ID" value="NZ_KN174162.1"/>
</dbReference>
<dbReference type="SMART" id="SM00345">
    <property type="entry name" value="HTH_GNTR"/>
    <property type="match status" value="1"/>
</dbReference>
<dbReference type="InterPro" id="IPR015424">
    <property type="entry name" value="PyrdxlP-dep_Trfase"/>
</dbReference>
<dbReference type="PRINTS" id="PR00035">
    <property type="entry name" value="HTHGNTR"/>
</dbReference>
<dbReference type="CDD" id="cd07377">
    <property type="entry name" value="WHTH_GntR"/>
    <property type="match status" value="1"/>
</dbReference>
<dbReference type="GO" id="GO:0003677">
    <property type="term" value="F:DNA binding"/>
    <property type="evidence" value="ECO:0007669"/>
    <property type="project" value="UniProtKB-KW"/>
</dbReference>
<dbReference type="Gene3D" id="3.90.1150.10">
    <property type="entry name" value="Aspartate Aminotransferase, domain 1"/>
    <property type="match status" value="1"/>
</dbReference>
<dbReference type="Pfam" id="PF00392">
    <property type="entry name" value="GntR"/>
    <property type="match status" value="1"/>
</dbReference>
<dbReference type="PATRIC" id="fig|742738.3.peg.1449"/>
<evidence type="ECO:0000256" key="4">
    <source>
        <dbReference type="ARBA" id="ARBA00023125"/>
    </source>
</evidence>
<comment type="similarity">
    <text evidence="1">In the C-terminal section; belongs to the class-I pyridoxal-phosphate-dependent aminotransferase family.</text>
</comment>
<dbReference type="InterPro" id="IPR004839">
    <property type="entry name" value="Aminotransferase_I/II_large"/>
</dbReference>
<evidence type="ECO:0000313" key="7">
    <source>
        <dbReference type="EMBL" id="KGF55939.1"/>
    </source>
</evidence>
<accession>A0A096DEI6</accession>
<proteinExistence type="inferred from homology"/>
<dbReference type="InterPro" id="IPR000524">
    <property type="entry name" value="Tscrpt_reg_HTH_GntR"/>
</dbReference>
<dbReference type="CDD" id="cd00609">
    <property type="entry name" value="AAT_like"/>
    <property type="match status" value="1"/>
</dbReference>
<dbReference type="GO" id="GO:0003824">
    <property type="term" value="F:catalytic activity"/>
    <property type="evidence" value="ECO:0007669"/>
    <property type="project" value="UniProtKB-ARBA"/>
</dbReference>
<dbReference type="PANTHER" id="PTHR46577:SF2">
    <property type="entry name" value="TRANSCRIPTIONAL REGULATORY PROTEIN"/>
    <property type="match status" value="1"/>
</dbReference>
<dbReference type="EMBL" id="ADLO01000052">
    <property type="protein sequence ID" value="KGF55939.1"/>
    <property type="molecule type" value="Genomic_DNA"/>
</dbReference>
<keyword evidence="5" id="KW-0804">Transcription</keyword>
<dbReference type="InterPro" id="IPR036388">
    <property type="entry name" value="WH-like_DNA-bd_sf"/>
</dbReference>
<name>A0A096DEI6_FLAPL</name>
<dbReference type="Gene3D" id="3.40.640.10">
    <property type="entry name" value="Type I PLP-dependent aspartate aminotransferase-like (Major domain)"/>
    <property type="match status" value="1"/>
</dbReference>
<dbReference type="HOGENOM" id="CLU_017584_0_6_9"/>
<evidence type="ECO:0000256" key="5">
    <source>
        <dbReference type="ARBA" id="ARBA00023163"/>
    </source>
</evidence>